<evidence type="ECO:0000313" key="3">
    <source>
        <dbReference type="Proteomes" id="UP001152320"/>
    </source>
</evidence>
<evidence type="ECO:0000313" key="2">
    <source>
        <dbReference type="EMBL" id="KAJ8032225.1"/>
    </source>
</evidence>
<evidence type="ECO:0000259" key="1">
    <source>
        <dbReference type="SMART" id="SM00239"/>
    </source>
</evidence>
<organism evidence="2 3">
    <name type="scientific">Holothuria leucospilota</name>
    <name type="common">Black long sea cucumber</name>
    <name type="synonym">Mertensiothuria leucospilota</name>
    <dbReference type="NCBI Taxonomy" id="206669"/>
    <lineage>
        <taxon>Eukaryota</taxon>
        <taxon>Metazoa</taxon>
        <taxon>Echinodermata</taxon>
        <taxon>Eleutherozoa</taxon>
        <taxon>Echinozoa</taxon>
        <taxon>Holothuroidea</taxon>
        <taxon>Aspidochirotacea</taxon>
        <taxon>Aspidochirotida</taxon>
        <taxon>Holothuriidae</taxon>
        <taxon>Holothuria</taxon>
    </lineage>
</organism>
<gene>
    <name evidence="2" type="ORF">HOLleu_25694</name>
</gene>
<dbReference type="InterPro" id="IPR035892">
    <property type="entry name" value="C2_domain_sf"/>
</dbReference>
<dbReference type="Gene3D" id="2.60.40.150">
    <property type="entry name" value="C2 domain"/>
    <property type="match status" value="3"/>
</dbReference>
<feature type="domain" description="C2" evidence="1">
    <location>
        <begin position="148"/>
        <end position="239"/>
    </location>
</feature>
<comment type="caution">
    <text evidence="2">The sequence shown here is derived from an EMBL/GenBank/DDBJ whole genome shotgun (WGS) entry which is preliminary data.</text>
</comment>
<dbReference type="AlphaFoldDB" id="A0A9Q1BT82"/>
<keyword evidence="3" id="KW-1185">Reference proteome</keyword>
<dbReference type="PANTHER" id="PTHR10024">
    <property type="entry name" value="SYNAPTOTAGMIN"/>
    <property type="match status" value="1"/>
</dbReference>
<sequence length="382" mass="44207">MATDTVTTITFLMVYSKDTGILQIKSVKAYNIPVDISRAWGNRKGVLVRFKIKEWNCKTQVKTLYRPLQELIWNENFSHKIKPKHMKQLQLQALVEDDTGCNIGVATLNLDDMQLEDTTVYTLQIASHSNSNCSNGHLHFSVHPLKSTANIEILKAHNLTGFDEYKVQARLQSSEDYEKQTTWQESHAWNEEITLEGNDLLDETLIFQVVGKQTEEEQILGEVRLPLREVKQNEYGRFLPLQELKEDLIIFSTNFNSENETMVFCVHGLESLRYSSSRKRTNVYVQIKQVSDGQILKKEKTPRLPLSENVFFPKSSFSFTIPTEQRNSTTFTVSIKTQKFFFSLKKLVIGRTVIGPFSDGKWYKDFLREKNTDLEHSLHLQK</sequence>
<feature type="domain" description="C2" evidence="1">
    <location>
        <begin position="21"/>
        <end position="122"/>
    </location>
</feature>
<name>A0A9Q1BT82_HOLLE</name>
<protein>
    <recommendedName>
        <fullName evidence="1">C2 domain-containing protein</fullName>
    </recommendedName>
</protein>
<accession>A0A9Q1BT82</accession>
<reference evidence="2" key="1">
    <citation type="submission" date="2021-10" db="EMBL/GenBank/DDBJ databases">
        <title>Tropical sea cucumber genome reveals ecological adaptation and Cuvierian tubules defense mechanism.</title>
        <authorList>
            <person name="Chen T."/>
        </authorList>
    </citation>
    <scope>NUCLEOTIDE SEQUENCE</scope>
    <source>
        <strain evidence="2">Nanhai2018</strain>
        <tissue evidence="2">Muscle</tissue>
    </source>
</reference>
<dbReference type="EMBL" id="JAIZAY010000012">
    <property type="protein sequence ID" value="KAJ8032225.1"/>
    <property type="molecule type" value="Genomic_DNA"/>
</dbReference>
<dbReference type="SUPFAM" id="SSF49562">
    <property type="entry name" value="C2 domain (Calcium/lipid-binding domain, CaLB)"/>
    <property type="match status" value="2"/>
</dbReference>
<dbReference type="Pfam" id="PF00168">
    <property type="entry name" value="C2"/>
    <property type="match status" value="2"/>
</dbReference>
<dbReference type="Proteomes" id="UP001152320">
    <property type="component" value="Chromosome 12"/>
</dbReference>
<dbReference type="SMART" id="SM00239">
    <property type="entry name" value="C2"/>
    <property type="match status" value="2"/>
</dbReference>
<proteinExistence type="predicted"/>
<dbReference type="InterPro" id="IPR000008">
    <property type="entry name" value="C2_dom"/>
</dbReference>